<dbReference type="GO" id="GO:0031048">
    <property type="term" value="P:regulatory ncRNA-mediated heterochromatin formation"/>
    <property type="evidence" value="ECO:0007669"/>
    <property type="project" value="TreeGrafter"/>
</dbReference>
<dbReference type="GO" id="GO:0005634">
    <property type="term" value="C:nucleus"/>
    <property type="evidence" value="ECO:0007669"/>
    <property type="project" value="TreeGrafter"/>
</dbReference>
<dbReference type="PANTHER" id="PTHR21357:SF4">
    <property type="entry name" value="FAM172 FAMILY PROTEIN HOMOLOG CG10038"/>
    <property type="match status" value="1"/>
</dbReference>
<reference evidence="2" key="1">
    <citation type="submission" date="2022-07" db="EMBL/GenBank/DDBJ databases">
        <title>Phylogenomic reconstructions and comparative analyses of Kickxellomycotina fungi.</title>
        <authorList>
            <person name="Reynolds N.K."/>
            <person name="Stajich J.E."/>
            <person name="Barry K."/>
            <person name="Grigoriev I.V."/>
            <person name="Crous P."/>
            <person name="Smith M.E."/>
        </authorList>
    </citation>
    <scope>NUCLEOTIDE SEQUENCE</scope>
    <source>
        <strain evidence="2">RSA 861</strain>
    </source>
</reference>
<keyword evidence="3" id="KW-1185">Reference proteome</keyword>
<organism evidence="2 3">
    <name type="scientific">Tieghemiomyces parasiticus</name>
    <dbReference type="NCBI Taxonomy" id="78921"/>
    <lineage>
        <taxon>Eukaryota</taxon>
        <taxon>Fungi</taxon>
        <taxon>Fungi incertae sedis</taxon>
        <taxon>Zoopagomycota</taxon>
        <taxon>Kickxellomycotina</taxon>
        <taxon>Dimargaritomycetes</taxon>
        <taxon>Dimargaritales</taxon>
        <taxon>Dimargaritaceae</taxon>
        <taxon>Tieghemiomyces</taxon>
    </lineage>
</organism>
<sequence>MLVRKRVQNSEASNGTGTTPTSIWFSTLAEFNLHLTDGDLRVVDEAGNPYDTKTTPSKLGFKAEQANAVYAVLADLLKGELRKGGLEATRLPLGAKQDEPHCLILHSLGCWNRSNLLQKGLKAGSVLPYVQQARDEGYEVIILNLDENYLWNRRTMVDIPSTGQVSPIPRNDAPRSHMAYVLDNIIKPCPSTDLAFVTNYDGSLHLIGYLSRDPDHASFLNRIRRLAMFNTTHSIWDDTPQAVQDWLSQETHCRNWVENSELGDGVLLPDVSDNQAVNVRLADHTLRSALQTREQAAVFDFLRGTPQA</sequence>
<dbReference type="AlphaFoldDB" id="A0A9W7ZZU8"/>
<comment type="caution">
    <text evidence="2">The sequence shown here is derived from an EMBL/GenBank/DDBJ whole genome shotgun (WGS) entry which is preliminary data.</text>
</comment>
<dbReference type="EMBL" id="JANBPT010000641">
    <property type="protein sequence ID" value="KAJ1915240.1"/>
    <property type="molecule type" value="Genomic_DNA"/>
</dbReference>
<dbReference type="Pfam" id="PF22749">
    <property type="entry name" value="Arb2"/>
    <property type="match status" value="1"/>
</dbReference>
<protein>
    <recommendedName>
        <fullName evidence="1">Arb2 domain-containing protein</fullName>
    </recommendedName>
</protein>
<gene>
    <name evidence="2" type="ORF">IWQ60_008509</name>
</gene>
<evidence type="ECO:0000313" key="3">
    <source>
        <dbReference type="Proteomes" id="UP001150569"/>
    </source>
</evidence>
<evidence type="ECO:0000313" key="2">
    <source>
        <dbReference type="EMBL" id="KAJ1915240.1"/>
    </source>
</evidence>
<proteinExistence type="predicted"/>
<feature type="domain" description="Arb2" evidence="1">
    <location>
        <begin position="107"/>
        <end position="261"/>
    </location>
</feature>
<dbReference type="InterPro" id="IPR053858">
    <property type="entry name" value="Arb2_dom"/>
</dbReference>
<accession>A0A9W7ZZU8</accession>
<dbReference type="InterPro" id="IPR048263">
    <property type="entry name" value="Arb2"/>
</dbReference>
<evidence type="ECO:0000259" key="1">
    <source>
        <dbReference type="Pfam" id="PF22749"/>
    </source>
</evidence>
<name>A0A9W7ZZU8_9FUNG</name>
<dbReference type="Proteomes" id="UP001150569">
    <property type="component" value="Unassembled WGS sequence"/>
</dbReference>
<dbReference type="PANTHER" id="PTHR21357">
    <property type="entry name" value="FAM172 FAMILY PROTEIN HOMOLOG CG10038"/>
    <property type="match status" value="1"/>
</dbReference>
<dbReference type="GO" id="GO:0035197">
    <property type="term" value="F:siRNA binding"/>
    <property type="evidence" value="ECO:0007669"/>
    <property type="project" value="TreeGrafter"/>
</dbReference>
<dbReference type="OrthoDB" id="421951at2759"/>